<keyword evidence="4" id="KW-0520">NAD</keyword>
<dbReference type="AlphaFoldDB" id="A0A1M7MEJ9"/>
<evidence type="ECO:0000259" key="6">
    <source>
        <dbReference type="Pfam" id="PF25137"/>
    </source>
</evidence>
<sequence length="388" mass="40284">MTDFPAFSFSTVPHIVSESGAAGRLGEHIAQRFPDARRALLVTDPGFLRTGLVDAPAASLRSAGLMVEVYAQVMADPPEAVVLEAVTAARKFRCDIVIGLGGGSSMDVAKLIAVLANSEQPISTIYGIGNVRGSRLPLVQIPTTAGTGSEVTNIAIVTTGATTKMGVVAPQLYADLALLDAELTLGLPSAVTAATGIDAMVHAIEAYTSKHKKNPLSDQLARQALALLSANLIPVCENGRNLAARQSMLLGALLAGQAFSNAPVAAVHALAYPIGGIFHVPHGLSNSLVLPHVLRFNATEAAPLYAELAEIVVPAASGSLEARAEALAVAMQQIATVTGIERTLQQVGIQASDLDRLADEAMLQTRLLGNNPRTVTRTDARAIYAAAL</sequence>
<evidence type="ECO:0000313" key="7">
    <source>
        <dbReference type="EMBL" id="SHM89268.1"/>
    </source>
</evidence>
<protein>
    <submittedName>
        <fullName evidence="7">Alcohol dehydrogenase</fullName>
    </submittedName>
</protein>
<dbReference type="InterPro" id="IPR018211">
    <property type="entry name" value="ADH_Fe_CS"/>
</dbReference>
<accession>A0A1M7MEJ9</accession>
<dbReference type="RefSeq" id="WP_072782992.1">
    <property type="nucleotide sequence ID" value="NZ_FRCX01000003.1"/>
</dbReference>
<dbReference type="InterPro" id="IPR039697">
    <property type="entry name" value="Alcohol_dehydrogenase_Fe"/>
</dbReference>
<feature type="domain" description="Fe-containing alcohol dehydrogenase-like C-terminal" evidence="6">
    <location>
        <begin position="192"/>
        <end position="387"/>
    </location>
</feature>
<dbReference type="GO" id="GO:0004022">
    <property type="term" value="F:alcohol dehydrogenase (NAD+) activity"/>
    <property type="evidence" value="ECO:0007669"/>
    <property type="project" value="TreeGrafter"/>
</dbReference>
<evidence type="ECO:0000256" key="2">
    <source>
        <dbReference type="ARBA" id="ARBA00007358"/>
    </source>
</evidence>
<keyword evidence="3" id="KW-0560">Oxidoreductase</keyword>
<dbReference type="PANTHER" id="PTHR11496:SF102">
    <property type="entry name" value="ALCOHOL DEHYDROGENASE 4"/>
    <property type="match status" value="1"/>
</dbReference>
<keyword evidence="8" id="KW-1185">Reference proteome</keyword>
<dbReference type="InterPro" id="IPR056798">
    <property type="entry name" value="ADH_Fe_C"/>
</dbReference>
<dbReference type="GO" id="GO:0046872">
    <property type="term" value="F:metal ion binding"/>
    <property type="evidence" value="ECO:0007669"/>
    <property type="project" value="InterPro"/>
</dbReference>
<proteinExistence type="inferred from homology"/>
<dbReference type="FunFam" id="3.40.50.1970:FF:000003">
    <property type="entry name" value="Alcohol dehydrogenase, iron-containing"/>
    <property type="match status" value="1"/>
</dbReference>
<organism evidence="7 8">
    <name type="scientific">Duganella sacchari</name>
    <dbReference type="NCBI Taxonomy" id="551987"/>
    <lineage>
        <taxon>Bacteria</taxon>
        <taxon>Pseudomonadati</taxon>
        <taxon>Pseudomonadota</taxon>
        <taxon>Betaproteobacteria</taxon>
        <taxon>Burkholderiales</taxon>
        <taxon>Oxalobacteraceae</taxon>
        <taxon>Telluria group</taxon>
        <taxon>Duganella</taxon>
    </lineage>
</organism>
<comment type="similarity">
    <text evidence="2">Belongs to the iron-containing alcohol dehydrogenase family.</text>
</comment>
<dbReference type="PROSITE" id="PS00913">
    <property type="entry name" value="ADH_IRON_1"/>
    <property type="match status" value="1"/>
</dbReference>
<comment type="cofactor">
    <cofactor evidence="1">
        <name>Fe cation</name>
        <dbReference type="ChEBI" id="CHEBI:24875"/>
    </cofactor>
</comment>
<dbReference type="EMBL" id="FRCX01000003">
    <property type="protein sequence ID" value="SHM89268.1"/>
    <property type="molecule type" value="Genomic_DNA"/>
</dbReference>
<dbReference type="Proteomes" id="UP000184339">
    <property type="component" value="Unassembled WGS sequence"/>
</dbReference>
<feature type="domain" description="Alcohol dehydrogenase iron-type/glycerol dehydrogenase GldA" evidence="5">
    <location>
        <begin position="14"/>
        <end position="180"/>
    </location>
</feature>
<name>A0A1M7MEJ9_9BURK</name>
<dbReference type="OrthoDB" id="9815791at2"/>
<evidence type="ECO:0000259" key="5">
    <source>
        <dbReference type="Pfam" id="PF00465"/>
    </source>
</evidence>
<dbReference type="Gene3D" id="1.20.1090.10">
    <property type="entry name" value="Dehydroquinate synthase-like - alpha domain"/>
    <property type="match status" value="1"/>
</dbReference>
<reference evidence="8" key="1">
    <citation type="submission" date="2016-11" db="EMBL/GenBank/DDBJ databases">
        <authorList>
            <person name="Varghese N."/>
            <person name="Submissions S."/>
        </authorList>
    </citation>
    <scope>NUCLEOTIDE SEQUENCE [LARGE SCALE GENOMIC DNA]</scope>
    <source>
        <strain evidence="8">Sac-22</strain>
    </source>
</reference>
<dbReference type="CDD" id="cd08193">
    <property type="entry name" value="HVD"/>
    <property type="match status" value="1"/>
</dbReference>
<evidence type="ECO:0000313" key="8">
    <source>
        <dbReference type="Proteomes" id="UP000184339"/>
    </source>
</evidence>
<dbReference type="STRING" id="551987.SAMN05192549_103142"/>
<dbReference type="InterPro" id="IPR001670">
    <property type="entry name" value="ADH_Fe/GldA"/>
</dbReference>
<evidence type="ECO:0000256" key="1">
    <source>
        <dbReference type="ARBA" id="ARBA00001962"/>
    </source>
</evidence>
<dbReference type="SUPFAM" id="SSF56796">
    <property type="entry name" value="Dehydroquinate synthase-like"/>
    <property type="match status" value="1"/>
</dbReference>
<evidence type="ECO:0000256" key="3">
    <source>
        <dbReference type="ARBA" id="ARBA00023002"/>
    </source>
</evidence>
<dbReference type="Gene3D" id="3.40.50.1970">
    <property type="match status" value="1"/>
</dbReference>
<evidence type="ECO:0000256" key="4">
    <source>
        <dbReference type="ARBA" id="ARBA00023027"/>
    </source>
</evidence>
<dbReference type="FunFam" id="1.20.1090.10:FF:000001">
    <property type="entry name" value="Aldehyde-alcohol dehydrogenase"/>
    <property type="match status" value="1"/>
</dbReference>
<dbReference type="Pfam" id="PF00465">
    <property type="entry name" value="Fe-ADH"/>
    <property type="match status" value="1"/>
</dbReference>
<gene>
    <name evidence="7" type="ORF">SAMN05192549_103142</name>
</gene>
<dbReference type="Pfam" id="PF25137">
    <property type="entry name" value="ADH_Fe_C"/>
    <property type="match status" value="1"/>
</dbReference>
<dbReference type="PANTHER" id="PTHR11496">
    <property type="entry name" value="ALCOHOL DEHYDROGENASE"/>
    <property type="match status" value="1"/>
</dbReference>